<sequence>MSQRVVNVLSFSSYRNLRSKGRLKAPIPRLLRSNEPPSNVEAELVKASILAAEIDASNLEEQLILSSSTNVSIREELALYSEFCAAQRGILSVIRVLPSDILQEIFLRCVDGSEDPRNNKPPFALSQVCVHWRNTALFMPRLWVKIPPIYLTEKKEEITYILFLSEYLRRSGNMPISFHVCSLYKHWINHSALSFLADHSERWDNVSFQISSTTLGNFGFYNDIHGRLASLRRLRLSLWHILLDQNLNMFEIAPKLVDVTVERHYPPSISLPWNQLTVYRNYSYGTGGLTPGGLTSAPNLTILDIVSTEQQLHNTIQPTLSGLKVMKFDFHNPRGSCGSFLTTITAPSLEELRVASYDTRLFPAATLANQVHTLVLRSSCHLRRLAIHEYGQGLSFHDDMMELLRSVPLLEELEVTDLDARSMDSFYHPHLAVLLALKSLVIRVSRQFLLSTGSLNSLGHGRCDPFTEKDIGTVKFSRLEMLCVILTEKCDHLTYQTELEGCNDRTFNPPHGLRNSISNILAEFIFDGELKFQRKSNLNLSLLTRLHKHFCALEKHVGADSRSLQYLYKSRDHVIINQLSQMRRAHDIPGNRKYKFFQRAQALLEKWKNPLKEDLKNRRWMARGKSSLVYVPIDHEMRTSDRALDIVFGMKGTEQDDAYASWPLNGV</sequence>
<dbReference type="AlphaFoldDB" id="A0A5C3LV06"/>
<name>A0A5C3LV06_9AGAR</name>
<keyword evidence="2" id="KW-1185">Reference proteome</keyword>
<gene>
    <name evidence="1" type="ORF">BDQ12DRAFT_736994</name>
</gene>
<evidence type="ECO:0008006" key="3">
    <source>
        <dbReference type="Google" id="ProtNLM"/>
    </source>
</evidence>
<accession>A0A5C3LV06</accession>
<dbReference type="Proteomes" id="UP000308652">
    <property type="component" value="Unassembled WGS sequence"/>
</dbReference>
<dbReference type="STRING" id="68775.A0A5C3LV06"/>
<reference evidence="1 2" key="1">
    <citation type="journal article" date="2019" name="Nat. Ecol. Evol.">
        <title>Megaphylogeny resolves global patterns of mushroom evolution.</title>
        <authorList>
            <person name="Varga T."/>
            <person name="Krizsan K."/>
            <person name="Foldi C."/>
            <person name="Dima B."/>
            <person name="Sanchez-Garcia M."/>
            <person name="Sanchez-Ramirez S."/>
            <person name="Szollosi G.J."/>
            <person name="Szarkandi J.G."/>
            <person name="Papp V."/>
            <person name="Albert L."/>
            <person name="Andreopoulos W."/>
            <person name="Angelini C."/>
            <person name="Antonin V."/>
            <person name="Barry K.W."/>
            <person name="Bougher N.L."/>
            <person name="Buchanan P."/>
            <person name="Buyck B."/>
            <person name="Bense V."/>
            <person name="Catcheside P."/>
            <person name="Chovatia M."/>
            <person name="Cooper J."/>
            <person name="Damon W."/>
            <person name="Desjardin D."/>
            <person name="Finy P."/>
            <person name="Geml J."/>
            <person name="Haridas S."/>
            <person name="Hughes K."/>
            <person name="Justo A."/>
            <person name="Karasinski D."/>
            <person name="Kautmanova I."/>
            <person name="Kiss B."/>
            <person name="Kocsube S."/>
            <person name="Kotiranta H."/>
            <person name="LaButti K.M."/>
            <person name="Lechner B.E."/>
            <person name="Liimatainen K."/>
            <person name="Lipzen A."/>
            <person name="Lukacs Z."/>
            <person name="Mihaltcheva S."/>
            <person name="Morgado L.N."/>
            <person name="Niskanen T."/>
            <person name="Noordeloos M.E."/>
            <person name="Ohm R.A."/>
            <person name="Ortiz-Santana B."/>
            <person name="Ovrebo C."/>
            <person name="Racz N."/>
            <person name="Riley R."/>
            <person name="Savchenko A."/>
            <person name="Shiryaev A."/>
            <person name="Soop K."/>
            <person name="Spirin V."/>
            <person name="Szebenyi C."/>
            <person name="Tomsovsky M."/>
            <person name="Tulloss R.E."/>
            <person name="Uehling J."/>
            <person name="Grigoriev I.V."/>
            <person name="Vagvolgyi C."/>
            <person name="Papp T."/>
            <person name="Martin F.M."/>
            <person name="Miettinen O."/>
            <person name="Hibbett D.S."/>
            <person name="Nagy L.G."/>
        </authorList>
    </citation>
    <scope>NUCLEOTIDE SEQUENCE [LARGE SCALE GENOMIC DNA]</scope>
    <source>
        <strain evidence="1 2">CBS 166.37</strain>
    </source>
</reference>
<evidence type="ECO:0000313" key="2">
    <source>
        <dbReference type="Proteomes" id="UP000308652"/>
    </source>
</evidence>
<proteinExistence type="predicted"/>
<organism evidence="1 2">
    <name type="scientific">Crucibulum laeve</name>
    <dbReference type="NCBI Taxonomy" id="68775"/>
    <lineage>
        <taxon>Eukaryota</taxon>
        <taxon>Fungi</taxon>
        <taxon>Dikarya</taxon>
        <taxon>Basidiomycota</taxon>
        <taxon>Agaricomycotina</taxon>
        <taxon>Agaricomycetes</taxon>
        <taxon>Agaricomycetidae</taxon>
        <taxon>Agaricales</taxon>
        <taxon>Agaricineae</taxon>
        <taxon>Nidulariaceae</taxon>
        <taxon>Crucibulum</taxon>
    </lineage>
</organism>
<dbReference type="EMBL" id="ML213614">
    <property type="protein sequence ID" value="TFK36397.1"/>
    <property type="molecule type" value="Genomic_DNA"/>
</dbReference>
<dbReference type="OrthoDB" id="3365698at2759"/>
<protein>
    <recommendedName>
        <fullName evidence="3">F-box domain-containing protein</fullName>
    </recommendedName>
</protein>
<evidence type="ECO:0000313" key="1">
    <source>
        <dbReference type="EMBL" id="TFK36397.1"/>
    </source>
</evidence>